<evidence type="ECO:0000256" key="20">
    <source>
        <dbReference type="SAM" id="MobiDB-lite"/>
    </source>
</evidence>
<dbReference type="Pfam" id="PF03367">
    <property type="entry name" value="Zn_ribbon_ZPR1"/>
    <property type="match status" value="2"/>
</dbReference>
<evidence type="ECO:0000256" key="19">
    <source>
        <dbReference type="ARBA" id="ARBA00079252"/>
    </source>
</evidence>
<comment type="subcellular location">
    <subcellularLocation>
        <location evidence="2">Cell projection</location>
        <location evidence="2">Axon</location>
    </subcellularLocation>
    <subcellularLocation>
        <location evidence="5">Cell projection</location>
        <location evidence="5">Growth cone</location>
    </subcellularLocation>
    <subcellularLocation>
        <location evidence="3">Cytoplasm</location>
        <location evidence="3">Perinuclear region</location>
    </subcellularLocation>
    <subcellularLocation>
        <location evidence="1">Nucleus</location>
        <location evidence="1">Cajal body</location>
    </subcellularLocation>
    <subcellularLocation>
        <location evidence="17">Nucleus</location>
        <location evidence="17">Gem</location>
    </subcellularLocation>
    <subcellularLocation>
        <location evidence="4">Nucleus</location>
        <location evidence="4">Nucleolus</location>
    </subcellularLocation>
</comment>
<evidence type="ECO:0000256" key="6">
    <source>
        <dbReference type="ARBA" id="ARBA00008354"/>
    </source>
</evidence>
<dbReference type="GO" id="GO:0030426">
    <property type="term" value="C:growth cone"/>
    <property type="evidence" value="ECO:0007669"/>
    <property type="project" value="UniProtKB-SubCell"/>
</dbReference>
<dbReference type="Pfam" id="PF22794">
    <property type="entry name" value="jr-ZPR1"/>
    <property type="match status" value="2"/>
</dbReference>
<reference evidence="23" key="3">
    <citation type="submission" date="2021-02" db="UniProtKB">
        <authorList>
            <consortium name="EnsemblMetazoa"/>
        </authorList>
    </citation>
    <scope>IDENTIFICATION</scope>
    <source>
        <strain evidence="23">USDA</strain>
    </source>
</reference>
<dbReference type="OrthoDB" id="308464at2759"/>
<keyword evidence="14" id="KW-0508">mRNA splicing</keyword>
<gene>
    <name evidence="23" type="primary">8235796</name>
    <name evidence="22" type="ORF">Phum_PHUM308550</name>
</gene>
<evidence type="ECO:0000256" key="2">
    <source>
        <dbReference type="ARBA" id="ARBA00004489"/>
    </source>
</evidence>
<dbReference type="RefSeq" id="XP_002427294.1">
    <property type="nucleotide sequence ID" value="XM_002427249.1"/>
</dbReference>
<feature type="region of interest" description="Disordered" evidence="20">
    <location>
        <begin position="1"/>
        <end position="22"/>
    </location>
</feature>
<keyword evidence="15" id="KW-0539">Nucleus</keyword>
<evidence type="ECO:0000256" key="16">
    <source>
        <dbReference type="ARBA" id="ARBA00023273"/>
    </source>
</evidence>
<evidence type="ECO:0000256" key="11">
    <source>
        <dbReference type="ARBA" id="ARBA00022771"/>
    </source>
</evidence>
<reference evidence="22" key="1">
    <citation type="submission" date="2007-04" db="EMBL/GenBank/DDBJ databases">
        <title>Annotation of Pediculus humanus corporis strain USDA.</title>
        <authorList>
            <person name="Kirkness E."/>
            <person name="Hannick L."/>
            <person name="Hass B."/>
            <person name="Bruggner R."/>
            <person name="Lawson D."/>
            <person name="Bidwell S."/>
            <person name="Joardar V."/>
            <person name="Caler E."/>
            <person name="Walenz B."/>
            <person name="Inman J."/>
            <person name="Schobel S."/>
            <person name="Galinsky K."/>
            <person name="Amedeo P."/>
            <person name="Strausberg R."/>
        </authorList>
    </citation>
    <scope>NUCLEOTIDE SEQUENCE</scope>
    <source>
        <strain evidence="22">USDA</strain>
    </source>
</reference>
<dbReference type="AlphaFoldDB" id="E0VMF0"/>
<keyword evidence="11" id="KW-0863">Zinc-finger</keyword>
<dbReference type="InterPro" id="IPR042452">
    <property type="entry name" value="ZPR1_Znf1/2"/>
</dbReference>
<evidence type="ECO:0000259" key="21">
    <source>
        <dbReference type="SMART" id="SM00709"/>
    </source>
</evidence>
<keyword evidence="9" id="KW-0479">Metal-binding</keyword>
<dbReference type="InParanoid" id="E0VMF0"/>
<dbReference type="Gene3D" id="2.20.25.420">
    <property type="entry name" value="ZPR1, zinc finger domain"/>
    <property type="match status" value="2"/>
</dbReference>
<evidence type="ECO:0000256" key="15">
    <source>
        <dbReference type="ARBA" id="ARBA00023242"/>
    </source>
</evidence>
<dbReference type="EMBL" id="DS235307">
    <property type="protein sequence ID" value="EEB14556.1"/>
    <property type="molecule type" value="Genomic_DNA"/>
</dbReference>
<evidence type="ECO:0000256" key="8">
    <source>
        <dbReference type="ARBA" id="ARBA00022664"/>
    </source>
</evidence>
<dbReference type="Gene3D" id="2.60.120.1040">
    <property type="entry name" value="ZPR1, A/B domain"/>
    <property type="match status" value="2"/>
</dbReference>
<evidence type="ECO:0000313" key="24">
    <source>
        <dbReference type="Proteomes" id="UP000009046"/>
    </source>
</evidence>
<dbReference type="EnsemblMetazoa" id="PHUM308550-RA">
    <property type="protein sequence ID" value="PHUM308550-PA"/>
    <property type="gene ID" value="PHUM308550"/>
</dbReference>
<keyword evidence="13" id="KW-0862">Zinc</keyword>
<evidence type="ECO:0000256" key="3">
    <source>
        <dbReference type="ARBA" id="ARBA00004556"/>
    </source>
</evidence>
<dbReference type="VEuPathDB" id="VectorBase:PHUM308550"/>
<proteinExistence type="inferred from homology"/>
<dbReference type="GO" id="GO:0010628">
    <property type="term" value="P:positive regulation of gene expression"/>
    <property type="evidence" value="ECO:0007669"/>
    <property type="project" value="UniProtKB-ARBA"/>
</dbReference>
<dbReference type="KEGG" id="phu:Phum_PHUM308550"/>
<keyword evidence="16" id="KW-0966">Cell projection</keyword>
<protein>
    <recommendedName>
        <fullName evidence="18">Zinc finger protein ZPR1</fullName>
    </recommendedName>
    <alternativeName>
        <fullName evidence="19">Zinc finger protein 259</fullName>
    </alternativeName>
</protein>
<dbReference type="STRING" id="121224.E0VMF0"/>
<evidence type="ECO:0000256" key="17">
    <source>
        <dbReference type="ARBA" id="ARBA00034695"/>
    </source>
</evidence>
<dbReference type="GO" id="GO:0042307">
    <property type="term" value="P:positive regulation of protein import into nucleus"/>
    <property type="evidence" value="ECO:0007669"/>
    <property type="project" value="UniProtKB-ARBA"/>
</dbReference>
<evidence type="ECO:0000256" key="10">
    <source>
        <dbReference type="ARBA" id="ARBA00022737"/>
    </source>
</evidence>
<keyword evidence="12" id="KW-0221">Differentiation</keyword>
<dbReference type="Proteomes" id="UP000009046">
    <property type="component" value="Unassembled WGS sequence"/>
</dbReference>
<dbReference type="GO" id="GO:0015030">
    <property type="term" value="C:Cajal body"/>
    <property type="evidence" value="ECO:0007669"/>
    <property type="project" value="UniProtKB-SubCell"/>
</dbReference>
<dbReference type="GO" id="GO:0097504">
    <property type="term" value="C:Gemini of Cajal bodies"/>
    <property type="evidence" value="ECO:0007669"/>
    <property type="project" value="UniProtKB-SubCell"/>
</dbReference>
<evidence type="ECO:0000313" key="23">
    <source>
        <dbReference type="EnsemblMetazoa" id="PHUM308550-PA"/>
    </source>
</evidence>
<dbReference type="GO" id="GO:0006260">
    <property type="term" value="P:DNA replication"/>
    <property type="evidence" value="ECO:0007669"/>
    <property type="project" value="UniProtKB-ARBA"/>
</dbReference>
<dbReference type="GO" id="GO:0008270">
    <property type="term" value="F:zinc ion binding"/>
    <property type="evidence" value="ECO:0007669"/>
    <property type="project" value="UniProtKB-KW"/>
</dbReference>
<dbReference type="InterPro" id="IPR040141">
    <property type="entry name" value="ZPR1"/>
</dbReference>
<dbReference type="GO" id="GO:0005730">
    <property type="term" value="C:nucleolus"/>
    <property type="evidence" value="ECO:0007669"/>
    <property type="project" value="UniProtKB-SubCell"/>
</dbReference>
<dbReference type="PANTHER" id="PTHR10876">
    <property type="entry name" value="ZINC FINGER PROTEIN ZPR1"/>
    <property type="match status" value="1"/>
</dbReference>
<dbReference type="GO" id="GO:0031369">
    <property type="term" value="F:translation initiation factor binding"/>
    <property type="evidence" value="ECO:0007669"/>
    <property type="project" value="UniProtKB-ARBA"/>
</dbReference>
<dbReference type="PANTHER" id="PTHR10876:SF0">
    <property type="entry name" value="ZINC FINGER PROTEIN ZPR1"/>
    <property type="match status" value="1"/>
</dbReference>
<dbReference type="eggNOG" id="KOG2703">
    <property type="taxonomic scope" value="Eukaryota"/>
</dbReference>
<evidence type="ECO:0000256" key="7">
    <source>
        <dbReference type="ARBA" id="ARBA00022490"/>
    </source>
</evidence>
<dbReference type="GO" id="GO:0048471">
    <property type="term" value="C:perinuclear region of cytoplasm"/>
    <property type="evidence" value="ECO:0007669"/>
    <property type="project" value="UniProtKB-SubCell"/>
</dbReference>
<name>E0VMF0_PEDHC</name>
<dbReference type="FunCoup" id="E0VMF0">
    <property type="interactions" value="2348"/>
</dbReference>
<dbReference type="FunFam" id="2.60.120.1040:FF:000001">
    <property type="entry name" value="Zinc finger protein ZPR1"/>
    <property type="match status" value="1"/>
</dbReference>
<evidence type="ECO:0000256" key="13">
    <source>
        <dbReference type="ARBA" id="ARBA00022833"/>
    </source>
</evidence>
<dbReference type="CTD" id="8235796"/>
<dbReference type="InterPro" id="IPR056180">
    <property type="entry name" value="ZPR1_jr_dom"/>
</dbReference>
<feature type="domain" description="Zinc finger ZPR1-type" evidence="21">
    <location>
        <begin position="251"/>
        <end position="410"/>
    </location>
</feature>
<sequence>MKMSGNKVKPIFRDLDPEDPEPEATKVESLCVNCQENGTTQILLTKIPFYKEVVLMSFECQHCGYKNNEIQPGGTLEEKGIRITLTVKSVKDLNRQVCKSDYTCVKIPELDFEIPSMSQKGEITTVEGIINRSVEGLEQSQDERREKDPENAERIDSFVKKLKNLKNVESPFTMIIEDISGNSFISNPHAPGKDTESVTTYFVRNKDQDHALGIYKQDEILDAESAGVLKPANPEEYSYEKMIQEVMQFQTNCPDCNSPCETNMKLTKIPYFKEVVIMATNCDVCGHRSNEVKSGGGIEPQGIRIELTISNPKDLTRDILKSETCDVTIPELELEMGPTTLGGRFTTVEGILVAMKEQIAESKTLFKDSQDPEIKKRIQKFTDDFEELMTLKKPFKLVLDDPAGNSYVQNLMHPNRDESLNVIKYERTYDQNEELGLNDIKTENYETAE</sequence>
<dbReference type="InterPro" id="IPR004457">
    <property type="entry name" value="Znf_ZPR1"/>
</dbReference>
<reference evidence="22" key="2">
    <citation type="submission" date="2007-04" db="EMBL/GenBank/DDBJ databases">
        <title>The genome of the human body louse.</title>
        <authorList>
            <consortium name="The Human Body Louse Genome Consortium"/>
            <person name="Kirkness E."/>
            <person name="Walenz B."/>
            <person name="Hass B."/>
            <person name="Bruggner R."/>
            <person name="Strausberg R."/>
        </authorList>
    </citation>
    <scope>NUCLEOTIDE SEQUENCE</scope>
    <source>
        <strain evidence="22">USDA</strain>
    </source>
</reference>
<dbReference type="GO" id="GO:0008380">
    <property type="term" value="P:RNA splicing"/>
    <property type="evidence" value="ECO:0007669"/>
    <property type="project" value="UniProtKB-KW"/>
</dbReference>
<dbReference type="FunFam" id="2.20.25.420:FF:000001">
    <property type="entry name" value="Zinc finger protein ZPR1"/>
    <property type="match status" value="1"/>
</dbReference>
<evidence type="ECO:0000256" key="5">
    <source>
        <dbReference type="ARBA" id="ARBA00004624"/>
    </source>
</evidence>
<keyword evidence="10" id="KW-0677">Repeat</keyword>
<evidence type="ECO:0000256" key="14">
    <source>
        <dbReference type="ARBA" id="ARBA00023187"/>
    </source>
</evidence>
<dbReference type="FunFam" id="2.60.120.1040:FF:000002">
    <property type="entry name" value="zinc finger protein ZPR1"/>
    <property type="match status" value="1"/>
</dbReference>
<dbReference type="SMART" id="SM00709">
    <property type="entry name" value="Zpr1"/>
    <property type="match status" value="2"/>
</dbReference>
<dbReference type="HOGENOM" id="CLU_024138_5_0_1"/>
<organism>
    <name type="scientific">Pediculus humanus subsp. corporis</name>
    <name type="common">Body louse</name>
    <dbReference type="NCBI Taxonomy" id="121224"/>
    <lineage>
        <taxon>Eukaryota</taxon>
        <taxon>Metazoa</taxon>
        <taxon>Ecdysozoa</taxon>
        <taxon>Arthropoda</taxon>
        <taxon>Hexapoda</taxon>
        <taxon>Insecta</taxon>
        <taxon>Pterygota</taxon>
        <taxon>Neoptera</taxon>
        <taxon>Paraneoptera</taxon>
        <taxon>Psocodea</taxon>
        <taxon>Troctomorpha</taxon>
        <taxon>Phthiraptera</taxon>
        <taxon>Anoplura</taxon>
        <taxon>Pediculidae</taxon>
        <taxon>Pediculus</taxon>
    </lineage>
</organism>
<dbReference type="GO" id="GO:0061564">
    <property type="term" value="P:axon development"/>
    <property type="evidence" value="ECO:0007669"/>
    <property type="project" value="UniProtKB-ARBA"/>
</dbReference>
<dbReference type="FunFam" id="2.20.25.420:FF:000003">
    <property type="entry name" value="zinc finger protein ZPR1"/>
    <property type="match status" value="1"/>
</dbReference>
<evidence type="ECO:0000256" key="1">
    <source>
        <dbReference type="ARBA" id="ARBA00004408"/>
    </source>
</evidence>
<dbReference type="GO" id="GO:0006397">
    <property type="term" value="P:mRNA processing"/>
    <property type="evidence" value="ECO:0007669"/>
    <property type="project" value="UniProtKB-KW"/>
</dbReference>
<comment type="similarity">
    <text evidence="6">Belongs to the ZPR1 family.</text>
</comment>
<dbReference type="EMBL" id="AAZO01003582">
    <property type="status" value="NOT_ANNOTATED_CDS"/>
    <property type="molecule type" value="Genomic_DNA"/>
</dbReference>
<evidence type="ECO:0000256" key="18">
    <source>
        <dbReference type="ARBA" id="ARBA00074960"/>
    </source>
</evidence>
<dbReference type="NCBIfam" id="TIGR00310">
    <property type="entry name" value="ZPR1_znf"/>
    <property type="match status" value="2"/>
</dbReference>
<feature type="domain" description="Zinc finger ZPR1-type" evidence="21">
    <location>
        <begin position="29"/>
        <end position="187"/>
    </location>
</feature>
<evidence type="ECO:0000256" key="4">
    <source>
        <dbReference type="ARBA" id="ARBA00004604"/>
    </source>
</evidence>
<dbReference type="GeneID" id="8235796"/>
<dbReference type="InterPro" id="IPR042451">
    <property type="entry name" value="ZPR1_A/B_dom"/>
</dbReference>
<accession>E0VMF0</accession>
<keyword evidence="8" id="KW-0507">mRNA processing</keyword>
<evidence type="ECO:0000256" key="9">
    <source>
        <dbReference type="ARBA" id="ARBA00022723"/>
    </source>
</evidence>
<evidence type="ECO:0000313" key="22">
    <source>
        <dbReference type="EMBL" id="EEB14556.1"/>
    </source>
</evidence>
<evidence type="ECO:0000256" key="12">
    <source>
        <dbReference type="ARBA" id="ARBA00022782"/>
    </source>
</evidence>
<dbReference type="OMA" id="FREVVIM"/>
<keyword evidence="24" id="KW-1185">Reference proteome</keyword>
<keyword evidence="7" id="KW-0963">Cytoplasm</keyword>